<keyword evidence="6 16" id="KW-0285">Flavoprotein</keyword>
<dbReference type="PRINTS" id="PR00411">
    <property type="entry name" value="PNDRDTASEI"/>
</dbReference>
<dbReference type="GO" id="GO:0045454">
    <property type="term" value="P:cell redox homeostasis"/>
    <property type="evidence" value="ECO:0007669"/>
    <property type="project" value="InterPro"/>
</dbReference>
<dbReference type="InterPro" id="IPR046952">
    <property type="entry name" value="GSHR/TRXR-like"/>
</dbReference>
<dbReference type="SUPFAM" id="SSF51905">
    <property type="entry name" value="FAD/NAD(P)-binding domain"/>
    <property type="match status" value="1"/>
</dbReference>
<dbReference type="GO" id="GO:0050661">
    <property type="term" value="F:NADP binding"/>
    <property type="evidence" value="ECO:0007669"/>
    <property type="project" value="InterPro"/>
</dbReference>
<comment type="subcellular location">
    <subcellularLocation>
        <location evidence="1 17">Cytoplasm</location>
    </subcellularLocation>
</comment>
<evidence type="ECO:0000256" key="7">
    <source>
        <dbReference type="ARBA" id="ARBA00022827"/>
    </source>
</evidence>
<dbReference type="Pfam" id="PF02852">
    <property type="entry name" value="Pyr_redox_dim"/>
    <property type="match status" value="1"/>
</dbReference>
<comment type="similarity">
    <text evidence="2 16">Belongs to the class-I pyridine nucleotide-disulfide oxidoreductase family.</text>
</comment>
<keyword evidence="10" id="KW-1015">Disulfide bond</keyword>
<feature type="domain" description="FAD/NAD(P)-binding" evidence="19">
    <location>
        <begin position="85"/>
        <end position="412"/>
    </location>
</feature>
<keyword evidence="5 17" id="KW-0963">Cytoplasm</keyword>
<comment type="catalytic activity">
    <reaction evidence="17">
        <text>2 glutathione + NADP(+) = glutathione disulfide + NADPH + H(+)</text>
        <dbReference type="Rhea" id="RHEA:11740"/>
        <dbReference type="ChEBI" id="CHEBI:15378"/>
        <dbReference type="ChEBI" id="CHEBI:57783"/>
        <dbReference type="ChEBI" id="CHEBI:57925"/>
        <dbReference type="ChEBI" id="CHEBI:58297"/>
        <dbReference type="ChEBI" id="CHEBI:58349"/>
        <dbReference type="EC" id="1.8.1.7"/>
    </reaction>
</comment>
<dbReference type="NCBIfam" id="TIGR01421">
    <property type="entry name" value="gluta_reduc_1"/>
    <property type="match status" value="1"/>
</dbReference>
<keyword evidence="7 14" id="KW-0274">FAD</keyword>
<dbReference type="InterPro" id="IPR016156">
    <property type="entry name" value="FAD/NAD-linked_Rdtase_dimer_sf"/>
</dbReference>
<feature type="binding site" evidence="14">
    <location>
        <position position="397"/>
    </location>
    <ligand>
        <name>FAD</name>
        <dbReference type="ChEBI" id="CHEBI:57692"/>
    </ligand>
</feature>
<dbReference type="PANTHER" id="PTHR42737">
    <property type="entry name" value="GLUTATHIONE REDUCTASE"/>
    <property type="match status" value="1"/>
</dbReference>
<name>B6QBV3_TALMQ</name>
<keyword evidence="14" id="KW-0520">NAD</keyword>
<evidence type="ECO:0000256" key="14">
    <source>
        <dbReference type="PIRSR" id="PIRSR000350-3"/>
    </source>
</evidence>
<evidence type="ECO:0000259" key="18">
    <source>
        <dbReference type="Pfam" id="PF02852"/>
    </source>
</evidence>
<feature type="domain" description="Pyridine nucleotide-disulphide oxidoreductase dimerisation" evidence="18">
    <location>
        <begin position="435"/>
        <end position="549"/>
    </location>
</feature>
<proteinExistence type="inferred from homology"/>
<dbReference type="AlphaFoldDB" id="B6QBV3"/>
<accession>B6QBV3</accession>
<keyword evidence="8 17" id="KW-0521">NADP</keyword>
<dbReference type="GO" id="GO:0050660">
    <property type="term" value="F:flavin adenine dinucleotide binding"/>
    <property type="evidence" value="ECO:0007669"/>
    <property type="project" value="InterPro"/>
</dbReference>
<dbReference type="GO" id="GO:0005739">
    <property type="term" value="C:mitochondrion"/>
    <property type="evidence" value="ECO:0007669"/>
    <property type="project" value="TreeGrafter"/>
</dbReference>
<keyword evidence="14" id="KW-0547">Nucleotide-binding</keyword>
<gene>
    <name evidence="20" type="ORF">PMAA_066180</name>
</gene>
<dbReference type="PANTHER" id="PTHR42737:SF1">
    <property type="entry name" value="GLUTATHIONE REDUCTASE"/>
    <property type="match status" value="1"/>
</dbReference>
<dbReference type="FunFam" id="3.30.390.30:FF:000003">
    <property type="entry name" value="Glutathione reductase"/>
    <property type="match status" value="1"/>
</dbReference>
<dbReference type="InterPro" id="IPR001100">
    <property type="entry name" value="Pyr_nuc-diS_OxRdtase"/>
</dbReference>
<dbReference type="EMBL" id="DS995900">
    <property type="protein sequence ID" value="EEA25513.1"/>
    <property type="molecule type" value="Genomic_DNA"/>
</dbReference>
<evidence type="ECO:0000256" key="9">
    <source>
        <dbReference type="ARBA" id="ARBA00023002"/>
    </source>
</evidence>
<dbReference type="InterPro" id="IPR004099">
    <property type="entry name" value="Pyr_nucl-diS_OxRdtase_dimer"/>
</dbReference>
<dbReference type="EC" id="1.8.1.7" evidence="3 17"/>
<dbReference type="NCBIfam" id="NF004776">
    <property type="entry name" value="PRK06116.1"/>
    <property type="match status" value="1"/>
</dbReference>
<dbReference type="Gene3D" id="3.50.50.60">
    <property type="entry name" value="FAD/NAD(P)-binding domain"/>
    <property type="match status" value="2"/>
</dbReference>
<evidence type="ECO:0000256" key="17">
    <source>
        <dbReference type="RuleBase" id="RU365016"/>
    </source>
</evidence>
<evidence type="ECO:0000256" key="5">
    <source>
        <dbReference type="ARBA" id="ARBA00022490"/>
    </source>
</evidence>
<evidence type="ECO:0000256" key="2">
    <source>
        <dbReference type="ARBA" id="ARBA00007532"/>
    </source>
</evidence>
<evidence type="ECO:0000313" key="20">
    <source>
        <dbReference type="EMBL" id="EEA25513.1"/>
    </source>
</evidence>
<evidence type="ECO:0000256" key="1">
    <source>
        <dbReference type="ARBA" id="ARBA00004496"/>
    </source>
</evidence>
<evidence type="ECO:0000313" key="21">
    <source>
        <dbReference type="Proteomes" id="UP000001294"/>
    </source>
</evidence>
<comment type="function">
    <text evidence="12 17">Catalyzes the reduction of glutathione disulfide (GSSG) to reduced glutathione (GSH). Constitutes the major mechanism to maintain a high GSH:GSSG ratio in the cytosol.</text>
</comment>
<evidence type="ECO:0000256" key="4">
    <source>
        <dbReference type="ARBA" id="ARBA00017111"/>
    </source>
</evidence>
<comment type="cofactor">
    <cofactor evidence="14">
        <name>FAD</name>
        <dbReference type="ChEBI" id="CHEBI:57692"/>
    </cofactor>
    <text evidence="14">Binds 1 FAD per subunit.</text>
</comment>
<keyword evidence="21" id="KW-1185">Reference proteome</keyword>
<feature type="binding site" evidence="14">
    <location>
        <begin position="262"/>
        <end position="269"/>
    </location>
    <ligand>
        <name>NAD(+)</name>
        <dbReference type="ChEBI" id="CHEBI:57540"/>
    </ligand>
</feature>
<reference evidence="21" key="1">
    <citation type="journal article" date="2015" name="Genome Announc.">
        <title>Genome sequence of the AIDS-associated pathogen Penicillium marneffei (ATCC18224) and its near taxonomic relative Talaromyces stipitatus (ATCC10500).</title>
        <authorList>
            <person name="Nierman W.C."/>
            <person name="Fedorova-Abrams N.D."/>
            <person name="Andrianopoulos A."/>
        </authorList>
    </citation>
    <scope>NUCLEOTIDE SEQUENCE [LARGE SCALE GENOMIC DNA]</scope>
    <source>
        <strain evidence="21">ATCC 18224 / CBS 334.59 / QM 7333</strain>
    </source>
</reference>
<evidence type="ECO:0000259" key="19">
    <source>
        <dbReference type="Pfam" id="PF07992"/>
    </source>
</evidence>
<dbReference type="HOGENOM" id="CLU_016755_2_2_1"/>
<evidence type="ECO:0000256" key="12">
    <source>
        <dbReference type="ARBA" id="ARBA00056905"/>
    </source>
</evidence>
<evidence type="ECO:0000256" key="15">
    <source>
        <dbReference type="PIRSR" id="PIRSR000350-4"/>
    </source>
</evidence>
<feature type="disulfide bond" description="Redox-active" evidence="15">
    <location>
        <begin position="123"/>
        <end position="128"/>
    </location>
</feature>
<evidence type="ECO:0000256" key="8">
    <source>
        <dbReference type="ARBA" id="ARBA00022857"/>
    </source>
</evidence>
<evidence type="ECO:0000256" key="10">
    <source>
        <dbReference type="ARBA" id="ARBA00023157"/>
    </source>
</evidence>
<dbReference type="PROSITE" id="PS00076">
    <property type="entry name" value="PYRIDINE_REDOX_1"/>
    <property type="match status" value="1"/>
</dbReference>
<dbReference type="FunFam" id="3.50.50.60:FF:000141">
    <property type="entry name" value="Glutathione reductase"/>
    <property type="match status" value="1"/>
</dbReference>
<evidence type="ECO:0000256" key="3">
    <source>
        <dbReference type="ARBA" id="ARBA00012607"/>
    </source>
</evidence>
<dbReference type="PRINTS" id="PR00368">
    <property type="entry name" value="FADPNR"/>
</dbReference>
<evidence type="ECO:0000256" key="11">
    <source>
        <dbReference type="ARBA" id="ARBA00023284"/>
    </source>
</evidence>
<protein>
    <recommendedName>
        <fullName evidence="4 17">Glutathione reductase</fullName>
        <ecNumber evidence="3 17">1.8.1.7</ecNumber>
    </recommendedName>
</protein>
<organism evidence="20 21">
    <name type="scientific">Talaromyces marneffei (strain ATCC 18224 / CBS 334.59 / QM 7333)</name>
    <name type="common">Penicillium marneffei</name>
    <dbReference type="NCBI Taxonomy" id="441960"/>
    <lineage>
        <taxon>Eukaryota</taxon>
        <taxon>Fungi</taxon>
        <taxon>Dikarya</taxon>
        <taxon>Ascomycota</taxon>
        <taxon>Pezizomycotina</taxon>
        <taxon>Eurotiomycetes</taxon>
        <taxon>Eurotiomycetidae</taxon>
        <taxon>Eurotiales</taxon>
        <taxon>Trichocomaceae</taxon>
        <taxon>Talaromyces</taxon>
        <taxon>Talaromyces sect. Talaromyces</taxon>
    </lineage>
</organism>
<feature type="active site" description="Proton acceptor" evidence="13">
    <location>
        <position position="539"/>
    </location>
</feature>
<dbReference type="PhylomeDB" id="B6QBV3"/>
<dbReference type="InterPro" id="IPR012999">
    <property type="entry name" value="Pyr_OxRdtase_I_AS"/>
</dbReference>
<keyword evidence="11 16" id="KW-0676">Redox-active center</keyword>
<dbReference type="Pfam" id="PF07992">
    <property type="entry name" value="Pyr_redox_2"/>
    <property type="match status" value="1"/>
</dbReference>
<sequence length="550" mass="59779">MLVRLPHVIPSRPSQAYSLINKGTRAFTSTAPIYSALDSSTSRPLAARQSSSTSSSVSSRLASLSRQIPSSASYSTMAPIETKTYDYIVIGGGSGGSGSARRAAGWYGAKTLIVESGRSGGTCVNVGCVPKKMTWNFSSINENLHAAHHYGYDVPDNIKFDYGHFKRVRDSKIQRLNGAYENNWGKEGIDLVHGRARFVEPKVIEVTSNDGSETKTRYSAKHIVIAVGGHPIIPNVEGAQHGITSDGFFEIEELPKKWAVVGAGYIAVELAGVLAAVGVETHMFIRGDTFLRKFDPMIQETMTARYEAVGIKIHKQHKGFKEVQLLKDGKGAEKVLKLIGVEGDEIEVNELLWAVGRAPEVEGLSLEIPGVKQARSGHIVVDEFQNTSVDGIYALGDVTGQAELTPVAIAAGRQLSSRLFGPAEFKTAKLSYENIPTVVFSHPEVGTVGLTEPQARQRFGDDKIKIYKTRFTNMFYDFFPDEEKKQNPTQMKIICAGPEEKVVGLHILGLGVGEMLQGFGVAVKMGATKQDFDSCVAIHPTASEELVTMR</sequence>
<dbReference type="GO" id="GO:0034599">
    <property type="term" value="P:cellular response to oxidative stress"/>
    <property type="evidence" value="ECO:0007669"/>
    <property type="project" value="TreeGrafter"/>
</dbReference>
<dbReference type="InterPro" id="IPR023753">
    <property type="entry name" value="FAD/NAD-binding_dom"/>
</dbReference>
<evidence type="ECO:0000256" key="13">
    <source>
        <dbReference type="PIRSR" id="PIRSR000350-2"/>
    </source>
</evidence>
<dbReference type="Proteomes" id="UP000001294">
    <property type="component" value="Unassembled WGS sequence"/>
</dbReference>
<keyword evidence="9 16" id="KW-0560">Oxidoreductase</keyword>
<dbReference type="GO" id="GO:0004362">
    <property type="term" value="F:glutathione-disulfide reductase (NADPH) activity"/>
    <property type="evidence" value="ECO:0007669"/>
    <property type="project" value="UniProtKB-EC"/>
</dbReference>
<dbReference type="STRING" id="441960.B6QBV3"/>
<dbReference type="PIRSF" id="PIRSF000350">
    <property type="entry name" value="Mercury_reductase_MerA"/>
    <property type="match status" value="1"/>
</dbReference>
<dbReference type="OrthoDB" id="5956163at2759"/>
<dbReference type="VEuPathDB" id="FungiDB:PMAA_066180"/>
<dbReference type="Gene3D" id="3.30.390.30">
    <property type="match status" value="1"/>
</dbReference>
<evidence type="ECO:0000256" key="16">
    <source>
        <dbReference type="RuleBase" id="RU003691"/>
    </source>
</evidence>
<dbReference type="SUPFAM" id="SSF55424">
    <property type="entry name" value="FAD/NAD-linked reductases, dimerisation (C-terminal) domain"/>
    <property type="match status" value="1"/>
</dbReference>
<dbReference type="InterPro" id="IPR036188">
    <property type="entry name" value="FAD/NAD-bd_sf"/>
</dbReference>
<feature type="binding site" evidence="14">
    <location>
        <position position="132"/>
    </location>
    <ligand>
        <name>FAD</name>
        <dbReference type="ChEBI" id="CHEBI:57692"/>
    </ligand>
</feature>
<feature type="binding site" evidence="14">
    <location>
        <position position="356"/>
    </location>
    <ligand>
        <name>NAD(+)</name>
        <dbReference type="ChEBI" id="CHEBI:57540"/>
    </ligand>
</feature>
<dbReference type="GO" id="GO:0006749">
    <property type="term" value="P:glutathione metabolic process"/>
    <property type="evidence" value="ECO:0007669"/>
    <property type="project" value="InterPro"/>
</dbReference>
<dbReference type="GO" id="GO:0005829">
    <property type="term" value="C:cytosol"/>
    <property type="evidence" value="ECO:0007669"/>
    <property type="project" value="TreeGrafter"/>
</dbReference>
<evidence type="ECO:0000256" key="6">
    <source>
        <dbReference type="ARBA" id="ARBA00022630"/>
    </source>
</evidence>
<dbReference type="InterPro" id="IPR006322">
    <property type="entry name" value="Glutathione_Rdtase_euk/bac"/>
</dbReference>